<proteinExistence type="predicted"/>
<evidence type="ECO:0000313" key="2">
    <source>
        <dbReference type="Proteomes" id="UP000619838"/>
    </source>
</evidence>
<reference evidence="1 2" key="1">
    <citation type="journal article" date="2020" name="Microorganisms">
        <title>Simultaneous Genome Sequencing of Prosthecochloris ethylica and Desulfuromonas acetoxidans within a Syntrophic Mixture Reveals Unique Pili and Protein Interactions.</title>
        <authorList>
            <person name="Kyndt J.A."/>
            <person name="Van Beeumen J.J."/>
            <person name="Meyer T.E."/>
        </authorList>
    </citation>
    <scope>NUCLEOTIDE SEQUENCE [LARGE SCALE GENOMIC DNA]</scope>
    <source>
        <strain evidence="1 2">N3</strain>
    </source>
</reference>
<dbReference type="EMBL" id="JADGII010000026">
    <property type="protein sequence ID" value="MBF0637569.1"/>
    <property type="molecule type" value="Genomic_DNA"/>
</dbReference>
<gene>
    <name evidence="1" type="ORF">INT08_10350</name>
</gene>
<organism evidence="1 2">
    <name type="scientific">Prosthecochloris ethylica</name>
    <dbReference type="NCBI Taxonomy" id="2743976"/>
    <lineage>
        <taxon>Bacteria</taxon>
        <taxon>Pseudomonadati</taxon>
        <taxon>Chlorobiota</taxon>
        <taxon>Chlorobiia</taxon>
        <taxon>Chlorobiales</taxon>
        <taxon>Chlorobiaceae</taxon>
        <taxon>Prosthecochloris</taxon>
    </lineage>
</organism>
<dbReference type="Proteomes" id="UP000619838">
    <property type="component" value="Unassembled WGS sequence"/>
</dbReference>
<sequence>MPPEKHPREWKRFLASSGRTKPGRTKGRIPDTVLKTSVRRPFRPRKFTRKVLESIFLRYLRNNPKVMRSLLWSNSQRGWYVKSLVGNGKYWRSYLRWPASVKNELKELFIDHALHPESRMVSVDPTKTSFSFDEIRKFYLASVAHSLYLDIFSLVPWKLRMFDESQLRWLLDGRYFAFNFALDIDRQQLPDAISKYGFGYVERMRTEVDPWGYYAIATPALPGDPALLFSKLAGLGTNRSTTMQGAISIVSRWCQEHLAHGSTAYTWGGGMLHGSSWIDQLYPSSEVMFLGEMEPAFIDGFRQKLDTAYISPCLPSGVTVDDLVDSGGVLADPAMGSLDAQGTLQFPSRIGFMKHCTYGGCQSTGGLLHWLFKCLNIPARQYSCFLGDVVAGNYPGIFHKGIEVSVGQPETLVVSHSDHFYQGMHIYHPDLPDGGYLASLLDPHIDPIKVFLPKNFQEWWLPPYNSSSASQDPALYGKKQNELYQSQFLMIGATGAFSSFVIDFWKAYEQAGRSLGAMDTDTIPWMVLLKKLSMPANVLAGVLGLAEANILSRIGDIENGINTLWGTTLSAYEAGFMQWDQNLYQSKIRTTLWSKP</sequence>
<comment type="caution">
    <text evidence="1">The sequence shown here is derived from an EMBL/GenBank/DDBJ whole genome shotgun (WGS) entry which is preliminary data.</text>
</comment>
<evidence type="ECO:0000313" key="1">
    <source>
        <dbReference type="EMBL" id="MBF0637569.1"/>
    </source>
</evidence>
<keyword evidence="2" id="KW-1185">Reference proteome</keyword>
<protein>
    <submittedName>
        <fullName evidence="1">Uncharacterized protein</fullName>
    </submittedName>
</protein>
<name>A0ABR9XUB3_9CHLB</name>
<accession>A0ABR9XUB3</accession>